<dbReference type="SUPFAM" id="SSF47616">
    <property type="entry name" value="GST C-terminal domain-like"/>
    <property type="match status" value="1"/>
</dbReference>
<comment type="caution">
    <text evidence="3">The sequence shown here is derived from an EMBL/GenBank/DDBJ whole genome shotgun (WGS) entry which is preliminary data.</text>
</comment>
<gene>
    <name evidence="3" type="ORF">GZ085_11035</name>
</gene>
<dbReference type="PANTHER" id="PTHR43968:SF6">
    <property type="entry name" value="GLUTATHIONE S-TRANSFERASE OMEGA"/>
    <property type="match status" value="1"/>
</dbReference>
<reference evidence="3 4" key="1">
    <citation type="submission" date="2019-09" db="EMBL/GenBank/DDBJ databases">
        <title>H2 Metabolism Revealed by Metagenomic Analysis in Subglacial Sediment of East Antarctica.</title>
        <authorList>
            <person name="Yang Z."/>
            <person name="Zhang Y."/>
            <person name="Lv Y."/>
            <person name="Yan W."/>
            <person name="Xiao X."/>
            <person name="Sun B."/>
            <person name="Ma H."/>
        </authorList>
    </citation>
    <scope>NUCLEOTIDE SEQUENCE [LARGE SCALE GENOMIC DNA]</scope>
    <source>
        <strain evidence="3">Bin2_2</strain>
    </source>
</reference>
<dbReference type="InterPro" id="IPR010987">
    <property type="entry name" value="Glutathione-S-Trfase_C-like"/>
</dbReference>
<evidence type="ECO:0000313" key="4">
    <source>
        <dbReference type="Proteomes" id="UP000483432"/>
    </source>
</evidence>
<dbReference type="GO" id="GO:0005737">
    <property type="term" value="C:cytoplasm"/>
    <property type="evidence" value="ECO:0007669"/>
    <property type="project" value="TreeGrafter"/>
</dbReference>
<dbReference type="PROSITE" id="PS50404">
    <property type="entry name" value="GST_NTER"/>
    <property type="match status" value="1"/>
</dbReference>
<dbReference type="SFLD" id="SFLDS00019">
    <property type="entry name" value="Glutathione_Transferase_(cytos"/>
    <property type="match status" value="1"/>
</dbReference>
<feature type="domain" description="GST N-terminal" evidence="1">
    <location>
        <begin position="1"/>
        <end position="80"/>
    </location>
</feature>
<dbReference type="AlphaFoldDB" id="A0A7C9P8T8"/>
<dbReference type="PANTHER" id="PTHR43968">
    <property type="match status" value="1"/>
</dbReference>
<organism evidence="3 4">
    <name type="scientific">Sulfuriferula multivorans</name>
    <dbReference type="NCBI Taxonomy" id="1559896"/>
    <lineage>
        <taxon>Bacteria</taxon>
        <taxon>Pseudomonadati</taxon>
        <taxon>Pseudomonadota</taxon>
        <taxon>Betaproteobacteria</taxon>
        <taxon>Nitrosomonadales</taxon>
        <taxon>Sulfuricellaceae</taxon>
        <taxon>Sulfuriferula</taxon>
    </lineage>
</organism>
<dbReference type="InterPro" id="IPR036282">
    <property type="entry name" value="Glutathione-S-Trfase_C_sf"/>
</dbReference>
<dbReference type="InterPro" id="IPR050983">
    <property type="entry name" value="GST_Omega/HSP26"/>
</dbReference>
<dbReference type="Pfam" id="PF13410">
    <property type="entry name" value="GST_C_2"/>
    <property type="match status" value="1"/>
</dbReference>
<evidence type="ECO:0000313" key="3">
    <source>
        <dbReference type="EMBL" id="NDP48896.1"/>
    </source>
</evidence>
<dbReference type="InterPro" id="IPR004045">
    <property type="entry name" value="Glutathione_S-Trfase_N"/>
</dbReference>
<dbReference type="Proteomes" id="UP000483432">
    <property type="component" value="Unassembled WGS sequence"/>
</dbReference>
<dbReference type="SFLD" id="SFLDG00358">
    <property type="entry name" value="Main_(cytGST)"/>
    <property type="match status" value="1"/>
</dbReference>
<dbReference type="InterPro" id="IPR036249">
    <property type="entry name" value="Thioredoxin-like_sf"/>
</dbReference>
<dbReference type="Gene3D" id="3.40.30.10">
    <property type="entry name" value="Glutaredoxin"/>
    <property type="match status" value="1"/>
</dbReference>
<evidence type="ECO:0000259" key="2">
    <source>
        <dbReference type="PROSITE" id="PS50405"/>
    </source>
</evidence>
<keyword evidence="3" id="KW-0808">Transferase</keyword>
<dbReference type="CDD" id="cd03060">
    <property type="entry name" value="GST_N_Omega_like"/>
    <property type="match status" value="1"/>
</dbReference>
<dbReference type="PROSITE" id="PS50405">
    <property type="entry name" value="GST_CTER"/>
    <property type="match status" value="1"/>
</dbReference>
<dbReference type="CDD" id="cd03196">
    <property type="entry name" value="GST_C_5"/>
    <property type="match status" value="1"/>
</dbReference>
<feature type="domain" description="GST C-terminal" evidence="2">
    <location>
        <begin position="85"/>
        <end position="210"/>
    </location>
</feature>
<dbReference type="InterPro" id="IPR040079">
    <property type="entry name" value="Glutathione_S-Trfase"/>
</dbReference>
<sequence>MLPILYSFRRCPFAIRARLALLVSETAYELREIQLRNKPIDMLTASPKGSVPILVLPDGQVIDESWDIMQWALQQHDPDNWLGQDGQQLKEASALVETNDSTFKTALDRYKYANRHPAHPPVYYRMEGEKFLQQLENRLENNAYLSGNHLSIADAAVIPFIRQFAGVDQDWFDQSAYPKLRNWSQALINSSLFSAVMLKHSVWRSGDMPIAIMSRNNART</sequence>
<accession>A0A7C9P8T8</accession>
<dbReference type="SUPFAM" id="SSF52833">
    <property type="entry name" value="Thioredoxin-like"/>
    <property type="match status" value="1"/>
</dbReference>
<proteinExistence type="predicted"/>
<name>A0A7C9P8T8_9PROT</name>
<dbReference type="Pfam" id="PF13417">
    <property type="entry name" value="GST_N_3"/>
    <property type="match status" value="1"/>
</dbReference>
<dbReference type="Gene3D" id="1.20.1050.10">
    <property type="match status" value="1"/>
</dbReference>
<evidence type="ECO:0000259" key="1">
    <source>
        <dbReference type="PROSITE" id="PS50404"/>
    </source>
</evidence>
<dbReference type="GO" id="GO:0016740">
    <property type="term" value="F:transferase activity"/>
    <property type="evidence" value="ECO:0007669"/>
    <property type="project" value="UniProtKB-KW"/>
</dbReference>
<protein>
    <submittedName>
        <fullName evidence="3">Glutathione S-transferase</fullName>
    </submittedName>
</protein>
<dbReference type="EMBL" id="JAAFGW010000177">
    <property type="protein sequence ID" value="NDP48896.1"/>
    <property type="molecule type" value="Genomic_DNA"/>
</dbReference>